<dbReference type="PANTHER" id="PTHR46211:SF1">
    <property type="entry name" value="GLYCEROPHOSPHODIESTER PHOSPHODIESTERASE, CYTOPLASMIC"/>
    <property type="match status" value="1"/>
</dbReference>
<gene>
    <name evidence="3" type="ORF">EH165_05565</name>
</gene>
<keyword evidence="1" id="KW-0472">Membrane</keyword>
<dbReference type="AlphaFoldDB" id="A0A3G8ZLP7"/>
<feature type="transmembrane region" description="Helical" evidence="1">
    <location>
        <begin position="21"/>
        <end position="42"/>
    </location>
</feature>
<proteinExistence type="predicted"/>
<keyword evidence="4" id="KW-1185">Reference proteome</keyword>
<accession>A0A3G8ZLP7</accession>
<sequence length="285" mass="29916">MSHQLRATSVPRPRAVKRGQVIFFLVTSPSPLLRFGALPLVIAHRGASAHAPENTSPAFAAAWAAGAQWIETDVQVSIDGVPVLIHDDTADRTAGAPGPIGSFTAAELAQLDAGSWFHESFAGCPVPTLEHLLTKMPTGGQVLLEIKGPHTPAQLAAELAVIDSAGAADRVFLQSFETQALLDLRPLVGDSAVGLLVEHIHEDPVAACFRYGAISYNPDYQALLAAPQIVAQLHAEGISVLVYTCDEPDGWEALTAIGVDGIITNDPAALIAWQKGAVTTYAVAT</sequence>
<name>A0A3G8ZLP7_9ACTN</name>
<dbReference type="InterPro" id="IPR017946">
    <property type="entry name" value="PLC-like_Pdiesterase_TIM-brl"/>
</dbReference>
<dbReference type="Pfam" id="PF03009">
    <property type="entry name" value="GDPD"/>
    <property type="match status" value="1"/>
</dbReference>
<dbReference type="InterPro" id="IPR030395">
    <property type="entry name" value="GP_PDE_dom"/>
</dbReference>
<evidence type="ECO:0000256" key="1">
    <source>
        <dbReference type="SAM" id="Phobius"/>
    </source>
</evidence>
<evidence type="ECO:0000259" key="2">
    <source>
        <dbReference type="PROSITE" id="PS51704"/>
    </source>
</evidence>
<keyword evidence="1" id="KW-0812">Transmembrane</keyword>
<dbReference type="OrthoDB" id="9758957at2"/>
<protein>
    <submittedName>
        <fullName evidence="3">Glycerophosphodiester phosphodiesterase</fullName>
    </submittedName>
</protein>
<organism evidence="3 4">
    <name type="scientific">Nakamurella antarctica</name>
    <dbReference type="NCBI Taxonomy" id="1902245"/>
    <lineage>
        <taxon>Bacteria</taxon>
        <taxon>Bacillati</taxon>
        <taxon>Actinomycetota</taxon>
        <taxon>Actinomycetes</taxon>
        <taxon>Nakamurellales</taxon>
        <taxon>Nakamurellaceae</taxon>
        <taxon>Nakamurella</taxon>
    </lineage>
</organism>
<evidence type="ECO:0000313" key="3">
    <source>
        <dbReference type="EMBL" id="AZI57697.1"/>
    </source>
</evidence>
<dbReference type="PROSITE" id="PS51704">
    <property type="entry name" value="GP_PDE"/>
    <property type="match status" value="1"/>
</dbReference>
<reference evidence="3 4" key="1">
    <citation type="submission" date="2018-11" db="EMBL/GenBank/DDBJ databases">
        <authorList>
            <person name="Da X."/>
        </authorList>
    </citation>
    <scope>NUCLEOTIDE SEQUENCE [LARGE SCALE GENOMIC DNA]</scope>
    <source>
        <strain evidence="3 4">S14-144</strain>
    </source>
</reference>
<dbReference type="KEGG" id="nak:EH165_05565"/>
<reference evidence="3 4" key="2">
    <citation type="submission" date="2018-12" db="EMBL/GenBank/DDBJ databases">
        <title>Nakamurella antarcticus sp. nov., isolated from Antarctica South Shetland Islands soil.</title>
        <authorList>
            <person name="Peng F."/>
        </authorList>
    </citation>
    <scope>NUCLEOTIDE SEQUENCE [LARGE SCALE GENOMIC DNA]</scope>
    <source>
        <strain evidence="3 4">S14-144</strain>
    </source>
</reference>
<keyword evidence="1" id="KW-1133">Transmembrane helix</keyword>
<dbReference type="PANTHER" id="PTHR46211">
    <property type="entry name" value="GLYCEROPHOSPHORYL DIESTER PHOSPHODIESTERASE"/>
    <property type="match status" value="1"/>
</dbReference>
<dbReference type="GO" id="GO:0008081">
    <property type="term" value="F:phosphoric diester hydrolase activity"/>
    <property type="evidence" value="ECO:0007669"/>
    <property type="project" value="InterPro"/>
</dbReference>
<dbReference type="Proteomes" id="UP000268084">
    <property type="component" value="Chromosome"/>
</dbReference>
<dbReference type="GO" id="GO:0006629">
    <property type="term" value="P:lipid metabolic process"/>
    <property type="evidence" value="ECO:0007669"/>
    <property type="project" value="InterPro"/>
</dbReference>
<dbReference type="SUPFAM" id="SSF51695">
    <property type="entry name" value="PLC-like phosphodiesterases"/>
    <property type="match status" value="1"/>
</dbReference>
<dbReference type="Gene3D" id="3.20.20.190">
    <property type="entry name" value="Phosphatidylinositol (PI) phosphodiesterase"/>
    <property type="match status" value="1"/>
</dbReference>
<feature type="domain" description="GP-PDE" evidence="2">
    <location>
        <begin position="39"/>
        <end position="274"/>
    </location>
</feature>
<evidence type="ECO:0000313" key="4">
    <source>
        <dbReference type="Proteomes" id="UP000268084"/>
    </source>
</evidence>
<dbReference type="EMBL" id="CP034170">
    <property type="protein sequence ID" value="AZI57697.1"/>
    <property type="molecule type" value="Genomic_DNA"/>
</dbReference>